<evidence type="ECO:0000313" key="4">
    <source>
        <dbReference type="EMBL" id="JAL52580.1"/>
    </source>
</evidence>
<keyword evidence="2" id="KW-0964">Secreted</keyword>
<dbReference type="PANTHER" id="PTHR24252">
    <property type="entry name" value="ACROSIN-RELATED"/>
    <property type="match status" value="1"/>
</dbReference>
<dbReference type="GO" id="GO:0006508">
    <property type="term" value="P:proteolysis"/>
    <property type="evidence" value="ECO:0007669"/>
    <property type="project" value="UniProtKB-KW"/>
</dbReference>
<protein>
    <submittedName>
        <fullName evidence="4">Trypsin serine protease</fullName>
    </submittedName>
</protein>
<organism evidence="4">
    <name type="scientific">Daphnia magna</name>
    <dbReference type="NCBI Taxonomy" id="35525"/>
    <lineage>
        <taxon>Eukaryota</taxon>
        <taxon>Metazoa</taxon>
        <taxon>Ecdysozoa</taxon>
        <taxon>Arthropoda</taxon>
        <taxon>Crustacea</taxon>
        <taxon>Branchiopoda</taxon>
        <taxon>Diplostraca</taxon>
        <taxon>Cladocera</taxon>
        <taxon>Anomopoda</taxon>
        <taxon>Daphniidae</taxon>
        <taxon>Daphnia</taxon>
    </lineage>
</organism>
<keyword evidence="3" id="KW-1015">Disulfide bond</keyword>
<keyword evidence="4" id="KW-0645">Protease</keyword>
<dbReference type="PROSITE" id="PS50240">
    <property type="entry name" value="TRYPSIN_DOM"/>
    <property type="match status" value="1"/>
</dbReference>
<dbReference type="InterPro" id="IPR043504">
    <property type="entry name" value="Peptidase_S1_PA_chymotrypsin"/>
</dbReference>
<dbReference type="SUPFAM" id="SSF50494">
    <property type="entry name" value="Trypsin-like serine proteases"/>
    <property type="match status" value="1"/>
</dbReference>
<dbReference type="InterPro" id="IPR001314">
    <property type="entry name" value="Peptidase_S1A"/>
</dbReference>
<dbReference type="GO" id="GO:0005576">
    <property type="term" value="C:extracellular region"/>
    <property type="evidence" value="ECO:0007669"/>
    <property type="project" value="UniProtKB-SubCell"/>
</dbReference>
<dbReference type="SMART" id="SM00020">
    <property type="entry name" value="Tryp_SPc"/>
    <property type="match status" value="1"/>
</dbReference>
<keyword evidence="4" id="KW-0378">Hydrolase</keyword>
<name>A0A0P5MZR1_9CRUS</name>
<dbReference type="Gene3D" id="2.40.10.10">
    <property type="entry name" value="Trypsin-like serine proteases"/>
    <property type="match status" value="1"/>
</dbReference>
<accession>A0A0P5MZR1</accession>
<dbReference type="FunFam" id="2.40.10.10:FF:000038">
    <property type="entry name" value="Serine protease"/>
    <property type="match status" value="1"/>
</dbReference>
<evidence type="ECO:0000256" key="3">
    <source>
        <dbReference type="ARBA" id="ARBA00023157"/>
    </source>
</evidence>
<dbReference type="EMBL" id="GDIQ01099146">
    <property type="protein sequence ID" value="JAL52580.1"/>
    <property type="molecule type" value="Transcribed_RNA"/>
</dbReference>
<dbReference type="OrthoDB" id="10059102at2759"/>
<dbReference type="PROSITE" id="PS00135">
    <property type="entry name" value="TRYPSIN_SER"/>
    <property type="match status" value="1"/>
</dbReference>
<dbReference type="InterPro" id="IPR001254">
    <property type="entry name" value="Trypsin_dom"/>
</dbReference>
<dbReference type="PRINTS" id="PR00722">
    <property type="entry name" value="CHYMOTRYPSIN"/>
</dbReference>
<comment type="subcellular location">
    <subcellularLocation>
        <location evidence="1">Secreted</location>
    </subcellularLocation>
</comment>
<evidence type="ECO:0000256" key="1">
    <source>
        <dbReference type="ARBA" id="ARBA00004613"/>
    </source>
</evidence>
<dbReference type="CDD" id="cd00190">
    <property type="entry name" value="Tryp_SPc"/>
    <property type="match status" value="1"/>
</dbReference>
<evidence type="ECO:0000256" key="2">
    <source>
        <dbReference type="ARBA" id="ARBA00022525"/>
    </source>
</evidence>
<dbReference type="InterPro" id="IPR033116">
    <property type="entry name" value="TRYPSIN_SER"/>
</dbReference>
<dbReference type="AlphaFoldDB" id="A0A0P5MZR1"/>
<dbReference type="InterPro" id="IPR009003">
    <property type="entry name" value="Peptidase_S1_PA"/>
</dbReference>
<sequence length="293" mass="31044">MRQVAKMNKLITLVALVACAFAAPQRVVLPRLPYSVILNGKYKLIPDERIVGGTEVVPNSLPFQISLQRRSFSGFSQSCGGSILNENTILNAAHCVEGINDVTIFRVVAGEHDLSQVSGLEQNRDVSSYLMHPDYEGSTFFNDIALIYLTTPLDLSVPSAKAVNLPPPATEFDPPAGTITTVSGWGTTIYGGSISNVLLSIDVPIVSDADCNAAFAGPFDPNPIFPSNLCAGAVGGFDSCQGDSGGPLFTGSGADAVQHGIVSWGRVPCAVDGYPGVYTQVSYFLDWIAANRR</sequence>
<reference evidence="4" key="1">
    <citation type="submission" date="2015-10" db="EMBL/GenBank/DDBJ databases">
        <title>EvidentialGene: Evidence-directed Construction of Complete mRNA Transcriptomes without Genomes.</title>
        <authorList>
            <person name="Gilbert D.G."/>
        </authorList>
    </citation>
    <scope>NUCLEOTIDE SEQUENCE</scope>
</reference>
<dbReference type="PANTHER" id="PTHR24252:SF7">
    <property type="entry name" value="HYALIN"/>
    <property type="match status" value="1"/>
</dbReference>
<dbReference type="GO" id="GO:0004252">
    <property type="term" value="F:serine-type endopeptidase activity"/>
    <property type="evidence" value="ECO:0007669"/>
    <property type="project" value="InterPro"/>
</dbReference>
<proteinExistence type="predicted"/>
<dbReference type="Pfam" id="PF00089">
    <property type="entry name" value="Trypsin"/>
    <property type="match status" value="1"/>
</dbReference>